<dbReference type="AlphaFoldDB" id="A0A1J5DWP3"/>
<evidence type="ECO:0000313" key="2">
    <source>
        <dbReference type="EMBL" id="OIP40505.1"/>
    </source>
</evidence>
<dbReference type="Proteomes" id="UP000183085">
    <property type="component" value="Unassembled WGS sequence"/>
</dbReference>
<name>A0A1J5DWP3_9BACT</name>
<gene>
    <name evidence="2" type="ORF">AUJ95_04495</name>
</gene>
<organism evidence="2 3">
    <name type="scientific">Candidatus Desantisbacteria bacterium CG2_30_40_21</name>
    <dbReference type="NCBI Taxonomy" id="1817895"/>
    <lineage>
        <taxon>Bacteria</taxon>
        <taxon>Candidatus Desantisiibacteriota</taxon>
    </lineage>
</organism>
<comment type="caution">
    <text evidence="2">The sequence shown here is derived from an EMBL/GenBank/DDBJ whole genome shotgun (WGS) entry which is preliminary data.</text>
</comment>
<proteinExistence type="predicted"/>
<keyword evidence="1" id="KW-0812">Transmembrane</keyword>
<evidence type="ECO:0000256" key="1">
    <source>
        <dbReference type="SAM" id="Phobius"/>
    </source>
</evidence>
<evidence type="ECO:0000313" key="3">
    <source>
        <dbReference type="Proteomes" id="UP000183085"/>
    </source>
</evidence>
<keyword evidence="1" id="KW-1133">Transmembrane helix</keyword>
<sequence length="154" mass="17571">MRFLRGFIAGFIAGGLKIGISIFEWQAFEKVYCALKSETPYVFFQLWKLFKPATYWESKIWLVDVFIGVLFGCLFAILHDSLPGKRVVKGIFFGFIIWAIGEFPGTVKNFMLIPGEMTMLWIITGLINSLIIGVVIALVYELLWPERVIYSTTA</sequence>
<feature type="transmembrane region" description="Helical" evidence="1">
    <location>
        <begin position="60"/>
        <end position="78"/>
    </location>
</feature>
<dbReference type="STRING" id="1817895.AUJ95_04495"/>
<accession>A0A1J5DWP3</accession>
<reference evidence="2 3" key="1">
    <citation type="journal article" date="2016" name="Environ. Microbiol.">
        <title>Genomic resolution of a cold subsurface aquifer community provides metabolic insights for novel microbes adapted to high CO concentrations.</title>
        <authorList>
            <person name="Probst A.J."/>
            <person name="Castelle C.J."/>
            <person name="Singh A."/>
            <person name="Brown C.T."/>
            <person name="Anantharaman K."/>
            <person name="Sharon I."/>
            <person name="Hug L.A."/>
            <person name="Burstein D."/>
            <person name="Emerson J.B."/>
            <person name="Thomas B.C."/>
            <person name="Banfield J.F."/>
        </authorList>
    </citation>
    <scope>NUCLEOTIDE SEQUENCE [LARGE SCALE GENOMIC DNA]</scope>
    <source>
        <strain evidence="2">CG2_30_40_21</strain>
    </source>
</reference>
<keyword evidence="1" id="KW-0472">Membrane</keyword>
<feature type="transmembrane region" description="Helical" evidence="1">
    <location>
        <begin position="7"/>
        <end position="28"/>
    </location>
</feature>
<feature type="transmembrane region" description="Helical" evidence="1">
    <location>
        <begin position="119"/>
        <end position="140"/>
    </location>
</feature>
<dbReference type="EMBL" id="MNYI01000117">
    <property type="protein sequence ID" value="OIP40505.1"/>
    <property type="molecule type" value="Genomic_DNA"/>
</dbReference>
<feature type="transmembrane region" description="Helical" evidence="1">
    <location>
        <begin position="90"/>
        <end position="107"/>
    </location>
</feature>
<protein>
    <submittedName>
        <fullName evidence="2">Uncharacterized protein</fullName>
    </submittedName>
</protein>